<accession>A0A178LMF7</accession>
<evidence type="ECO:0000256" key="1">
    <source>
        <dbReference type="SAM" id="MobiDB-lite"/>
    </source>
</evidence>
<sequence length="88" mass="9984">MQPSSVQDANTKVRRNRRKRDFFMKGLIDGRTFPHTGIGPYGWESAAEQLRVAEWPSGPQRMLQIKNLDSTTRQTLGPEAFQGHSQNA</sequence>
<proteinExistence type="predicted"/>
<comment type="caution">
    <text evidence="2">The sequence shown here is derived from an EMBL/GenBank/DDBJ whole genome shotgun (WGS) entry which is preliminary data.</text>
</comment>
<dbReference type="Proteomes" id="UP000078356">
    <property type="component" value="Unassembled WGS sequence"/>
</dbReference>
<reference evidence="2 3" key="1">
    <citation type="submission" date="2016-04" db="EMBL/GenBank/DDBJ databases">
        <title>Draft Genome Sequences of Staphylococcus capitis Strain H36, S. capitis Strain H65, S. cohnii Strain H62, S. hominis Strain H69, Mycobacterium iranicum Strain H39, Plantibacter sp. Strain H53, Pseudomonas oryzihabitans Strain H72, and Microbacterium sp. Strain H83, isolated from residential settings.</title>
        <authorList>
            <person name="Lymperopoulou D."/>
            <person name="Adams R.I."/>
            <person name="Lindow S."/>
            <person name="Coil D.A."/>
            <person name="Jospin G."/>
            <person name="Eisen J.A."/>
        </authorList>
    </citation>
    <scope>NUCLEOTIDE SEQUENCE [LARGE SCALE GENOMIC DNA]</scope>
    <source>
        <strain evidence="2 3">H72</strain>
    </source>
</reference>
<organism evidence="2 3">
    <name type="scientific">Pseudomonas oryzihabitans</name>
    <dbReference type="NCBI Taxonomy" id="47885"/>
    <lineage>
        <taxon>Bacteria</taxon>
        <taxon>Pseudomonadati</taxon>
        <taxon>Pseudomonadota</taxon>
        <taxon>Gammaproteobacteria</taxon>
        <taxon>Pseudomonadales</taxon>
        <taxon>Pseudomonadaceae</taxon>
        <taxon>Pseudomonas</taxon>
    </lineage>
</organism>
<dbReference type="EMBL" id="LWCR01000003">
    <property type="protein sequence ID" value="OAN31706.1"/>
    <property type="molecule type" value="Genomic_DNA"/>
</dbReference>
<protein>
    <submittedName>
        <fullName evidence="2">Uncharacterized protein</fullName>
    </submittedName>
</protein>
<dbReference type="AlphaFoldDB" id="A0A178LMF7"/>
<gene>
    <name evidence="2" type="ORF">A4V15_11640</name>
</gene>
<feature type="region of interest" description="Disordered" evidence="1">
    <location>
        <begin position="67"/>
        <end position="88"/>
    </location>
</feature>
<evidence type="ECO:0000313" key="3">
    <source>
        <dbReference type="Proteomes" id="UP000078356"/>
    </source>
</evidence>
<evidence type="ECO:0000313" key="2">
    <source>
        <dbReference type="EMBL" id="OAN31706.1"/>
    </source>
</evidence>
<name>A0A178LMF7_9PSED</name>